<dbReference type="AlphaFoldDB" id="A0A840S5N5"/>
<evidence type="ECO:0000313" key="1">
    <source>
        <dbReference type="EMBL" id="MBB5203799.1"/>
    </source>
</evidence>
<name>A0A840S5N5_9BURK</name>
<dbReference type="OrthoDB" id="9157000at2"/>
<evidence type="ECO:0000313" key="2">
    <source>
        <dbReference type="Proteomes" id="UP000554837"/>
    </source>
</evidence>
<dbReference type="EMBL" id="JACHHO010000001">
    <property type="protein sequence ID" value="MBB5203799.1"/>
    <property type="molecule type" value="Genomic_DNA"/>
</dbReference>
<organism evidence="1 2">
    <name type="scientific">Inhella inkyongensis</name>
    <dbReference type="NCBI Taxonomy" id="392593"/>
    <lineage>
        <taxon>Bacteria</taxon>
        <taxon>Pseudomonadati</taxon>
        <taxon>Pseudomonadota</taxon>
        <taxon>Betaproteobacteria</taxon>
        <taxon>Burkholderiales</taxon>
        <taxon>Sphaerotilaceae</taxon>
        <taxon>Inhella</taxon>
    </lineage>
</organism>
<dbReference type="Proteomes" id="UP000554837">
    <property type="component" value="Unassembled WGS sequence"/>
</dbReference>
<dbReference type="RefSeq" id="WP_138857178.1">
    <property type="nucleotide sequence ID" value="NZ_CP040709.1"/>
</dbReference>
<sequence>MVIELPSLARPDSDPDAPGAAWFDARLEGLFSLGSLAAPASLAELQHFARLMQTQGNGVEATRMLFDAPYAHTLLQAGRLSGCAPLAELADELFVRYQSAGQWLGIVN</sequence>
<accession>A0A840S5N5</accession>
<comment type="caution">
    <text evidence="1">The sequence shown here is derived from an EMBL/GenBank/DDBJ whole genome shotgun (WGS) entry which is preliminary data.</text>
</comment>
<keyword evidence="2" id="KW-1185">Reference proteome</keyword>
<protein>
    <submittedName>
        <fullName evidence="1">Uncharacterized protein</fullName>
    </submittedName>
</protein>
<proteinExistence type="predicted"/>
<reference evidence="1 2" key="1">
    <citation type="submission" date="2020-08" db="EMBL/GenBank/DDBJ databases">
        <title>Genomic Encyclopedia of Type Strains, Phase IV (KMG-IV): sequencing the most valuable type-strain genomes for metagenomic binning, comparative biology and taxonomic classification.</title>
        <authorList>
            <person name="Goeker M."/>
        </authorList>
    </citation>
    <scope>NUCLEOTIDE SEQUENCE [LARGE SCALE GENOMIC DNA]</scope>
    <source>
        <strain evidence="1 2">DSM 23958</strain>
    </source>
</reference>
<gene>
    <name evidence="1" type="ORF">HNQ51_001092</name>
</gene>